<dbReference type="KEGG" id="psoj:PHYSODRAFT_250698"/>
<evidence type="ECO:0008006" key="3">
    <source>
        <dbReference type="Google" id="ProtNLM"/>
    </source>
</evidence>
<protein>
    <recommendedName>
        <fullName evidence="3">Apple domain-containing protein</fullName>
    </recommendedName>
</protein>
<reference evidence="1 2" key="1">
    <citation type="journal article" date="2006" name="Science">
        <title>Phytophthora genome sequences uncover evolutionary origins and mechanisms of pathogenesis.</title>
        <authorList>
            <person name="Tyler B.M."/>
            <person name="Tripathy S."/>
            <person name="Zhang X."/>
            <person name="Dehal P."/>
            <person name="Jiang R.H."/>
            <person name="Aerts A."/>
            <person name="Arredondo F.D."/>
            <person name="Baxter L."/>
            <person name="Bensasson D."/>
            <person name="Beynon J.L."/>
            <person name="Chapman J."/>
            <person name="Damasceno C.M."/>
            <person name="Dorrance A.E."/>
            <person name="Dou D."/>
            <person name="Dickerman A.W."/>
            <person name="Dubchak I.L."/>
            <person name="Garbelotto M."/>
            <person name="Gijzen M."/>
            <person name="Gordon S.G."/>
            <person name="Govers F."/>
            <person name="Grunwald N.J."/>
            <person name="Huang W."/>
            <person name="Ivors K.L."/>
            <person name="Jones R.W."/>
            <person name="Kamoun S."/>
            <person name="Krampis K."/>
            <person name="Lamour K.H."/>
            <person name="Lee M.K."/>
            <person name="McDonald W.H."/>
            <person name="Medina M."/>
            <person name="Meijer H.J."/>
            <person name="Nordberg E.K."/>
            <person name="Maclean D.J."/>
            <person name="Ospina-Giraldo M.D."/>
            <person name="Morris P.F."/>
            <person name="Phuntumart V."/>
            <person name="Putnam N.H."/>
            <person name="Rash S."/>
            <person name="Rose J.K."/>
            <person name="Sakihama Y."/>
            <person name="Salamov A.A."/>
            <person name="Savidor A."/>
            <person name="Scheuring C.F."/>
            <person name="Smith B.M."/>
            <person name="Sobral B.W."/>
            <person name="Terry A."/>
            <person name="Torto-Alalibo T.A."/>
            <person name="Win J."/>
            <person name="Xu Z."/>
            <person name="Zhang H."/>
            <person name="Grigoriev I.V."/>
            <person name="Rokhsar D.S."/>
            <person name="Boore J.L."/>
        </authorList>
    </citation>
    <scope>NUCLEOTIDE SEQUENCE [LARGE SCALE GENOMIC DNA]</scope>
    <source>
        <strain evidence="1 2">P6497</strain>
    </source>
</reference>
<sequence length="121" mass="12780">MPPASEYTYASEQLSTQAAPAKKLLSQETMDMQTAISELTKAKEHEDLGKIQDNDIANVGASNTGACCSICPTWPGWNAFTRANYNGGTGCRSFSRSNLNGGTCWLKSAKGQTDLAAVVAG</sequence>
<evidence type="ECO:0000313" key="2">
    <source>
        <dbReference type="Proteomes" id="UP000002640"/>
    </source>
</evidence>
<gene>
    <name evidence="1" type="ORF">PHYSODRAFT_250698</name>
</gene>
<dbReference type="Proteomes" id="UP000002640">
    <property type="component" value="Unassembled WGS sequence"/>
</dbReference>
<dbReference type="RefSeq" id="XP_009532286.1">
    <property type="nucleotide sequence ID" value="XM_009533991.1"/>
</dbReference>
<evidence type="ECO:0000313" key="1">
    <source>
        <dbReference type="EMBL" id="EGZ11953.1"/>
    </source>
</evidence>
<organism evidence="1 2">
    <name type="scientific">Phytophthora sojae (strain P6497)</name>
    <name type="common">Soybean stem and root rot agent</name>
    <name type="synonym">Phytophthora megasperma f. sp. glycines</name>
    <dbReference type="NCBI Taxonomy" id="1094619"/>
    <lineage>
        <taxon>Eukaryota</taxon>
        <taxon>Sar</taxon>
        <taxon>Stramenopiles</taxon>
        <taxon>Oomycota</taxon>
        <taxon>Peronosporomycetes</taxon>
        <taxon>Peronosporales</taxon>
        <taxon>Peronosporaceae</taxon>
        <taxon>Phytophthora</taxon>
    </lineage>
</organism>
<accession>G4ZY47</accession>
<dbReference type="GeneID" id="20638075"/>
<dbReference type="InParanoid" id="G4ZY47"/>
<dbReference type="EMBL" id="JH159157">
    <property type="protein sequence ID" value="EGZ11953.1"/>
    <property type="molecule type" value="Genomic_DNA"/>
</dbReference>
<proteinExistence type="predicted"/>
<dbReference type="AlphaFoldDB" id="G4ZY47"/>
<name>G4ZY47_PHYSP</name>
<keyword evidence="2" id="KW-1185">Reference proteome</keyword>